<dbReference type="Proteomes" id="UP000230961">
    <property type="component" value="Chromosome"/>
</dbReference>
<gene>
    <name evidence="1" type="ORF">LC20_07245</name>
</gene>
<dbReference type="KEGG" id="yel:LC20_07245"/>
<accession>A0A7U5PGK9</accession>
<evidence type="ECO:0000313" key="1">
    <source>
        <dbReference type="EMBL" id="ATX62789.1"/>
    </source>
</evidence>
<sequence>MDNEKGFFEQAHPHIAQVIGMAVIELLADEVEVSRESIAEMIRLLHQGKDVDLAVELAIDVLWLPQKS</sequence>
<evidence type="ECO:0008006" key="3">
    <source>
        <dbReference type="Google" id="ProtNLM"/>
    </source>
</evidence>
<evidence type="ECO:0000313" key="2">
    <source>
        <dbReference type="Proteomes" id="UP000230961"/>
    </source>
</evidence>
<name>A0A7U5PGK9_YEREN</name>
<protein>
    <recommendedName>
        <fullName evidence="3">Fumarase D</fullName>
    </recommendedName>
</protein>
<reference evidence="1 2" key="1">
    <citation type="submission" date="2017-11" db="EMBL/GenBank/DDBJ databases">
        <title>The complete genome sequence and comparative genome analysis of Yersinia enterocolitica strain LC20.</title>
        <authorList>
            <person name="Shi G."/>
            <person name="Su M."/>
            <person name="Liang J."/>
            <person name="Gu W."/>
            <person name="Xiao Y."/>
            <person name="Zhang Z."/>
            <person name="Qiu H."/>
            <person name="Duan R."/>
            <person name="Zhang Z."/>
            <person name="Li Y."/>
            <person name="Zhang X."/>
            <person name="Ling Y."/>
            <person name="Song L."/>
            <person name="Chen M."/>
            <person name="Zhao Y."/>
            <person name="Wu J."/>
            <person name="Jing H."/>
            <person name="Xiao J."/>
            <person name="Wang X."/>
        </authorList>
    </citation>
    <scope>NUCLEOTIDE SEQUENCE [LARGE SCALE GENOMIC DNA]</scope>
    <source>
        <strain evidence="1 2">LC20</strain>
    </source>
</reference>
<dbReference type="AlphaFoldDB" id="A0A7U5PGK9"/>
<dbReference type="EMBL" id="CP007448">
    <property type="protein sequence ID" value="ATX62789.1"/>
    <property type="molecule type" value="Genomic_DNA"/>
</dbReference>
<organism evidence="1 2">
    <name type="scientific">Yersinia enterocolitica LC20</name>
    <dbReference type="NCBI Taxonomy" id="1443113"/>
    <lineage>
        <taxon>Bacteria</taxon>
        <taxon>Pseudomonadati</taxon>
        <taxon>Pseudomonadota</taxon>
        <taxon>Gammaproteobacteria</taxon>
        <taxon>Enterobacterales</taxon>
        <taxon>Yersiniaceae</taxon>
        <taxon>Yersinia</taxon>
    </lineage>
</organism>
<proteinExistence type="predicted"/>